<dbReference type="InterPro" id="IPR028048">
    <property type="entry name" value="Tox-HNH-EHHH"/>
</dbReference>
<evidence type="ECO:0000313" key="6">
    <source>
        <dbReference type="Proteomes" id="UP000570010"/>
    </source>
</evidence>
<dbReference type="RefSeq" id="WP_163242444.1">
    <property type="nucleotide sequence ID" value="NZ_CP082780.1"/>
</dbReference>
<dbReference type="Proteomes" id="UP000570010">
    <property type="component" value="Unassembled WGS sequence"/>
</dbReference>
<evidence type="ECO:0000313" key="4">
    <source>
        <dbReference type="EMBL" id="NEY82054.1"/>
    </source>
</evidence>
<comment type="caution">
    <text evidence="4">The sequence shown here is derived from an EMBL/GenBank/DDBJ whole genome shotgun (WGS) entry which is preliminary data.</text>
</comment>
<dbReference type="Pfam" id="PF15657">
    <property type="entry name" value="Tox-HNH-EHHH"/>
    <property type="match status" value="1"/>
</dbReference>
<dbReference type="EMBL" id="JAAIWN010000026">
    <property type="protein sequence ID" value="NEY82054.1"/>
    <property type="molecule type" value="Genomic_DNA"/>
</dbReference>
<evidence type="ECO:0000313" key="5">
    <source>
        <dbReference type="Proteomes" id="UP000472971"/>
    </source>
</evidence>
<dbReference type="Proteomes" id="UP000472971">
    <property type="component" value="Unassembled WGS sequence"/>
</dbReference>
<organism evidence="4 5">
    <name type="scientific">Bacillus aquiflavi</name>
    <dbReference type="NCBI Taxonomy" id="2672567"/>
    <lineage>
        <taxon>Bacteria</taxon>
        <taxon>Bacillati</taxon>
        <taxon>Bacillota</taxon>
        <taxon>Bacilli</taxon>
        <taxon>Bacillales</taxon>
        <taxon>Bacillaceae</taxon>
        <taxon>Bacillus</taxon>
    </lineage>
</organism>
<accession>A0A6B3W3I3</accession>
<proteinExistence type="predicted"/>
<keyword evidence="5" id="KW-1185">Reference proteome</keyword>
<feature type="domain" description="HNH/Endo VII superfamily nuclease toxins" evidence="2">
    <location>
        <begin position="21"/>
        <end position="68"/>
    </location>
</feature>
<gene>
    <name evidence="4" type="ORF">G4D64_11205</name>
    <name evidence="3" type="ORF">H1Z61_11815</name>
</gene>
<reference evidence="4 5" key="1">
    <citation type="submission" date="2020-02" db="EMBL/GenBank/DDBJ databases">
        <title>Bacillus aquiflavi sp. nov., isolated from yellow water of strong flavor Chinese baijiu in Yibin region of China.</title>
        <authorList>
            <person name="Xie J."/>
        </authorList>
    </citation>
    <scope>NUCLEOTIDE SEQUENCE [LARGE SCALE GENOMIC DNA]</scope>
    <source>
        <strain evidence="4 5">3H-10</strain>
    </source>
</reference>
<name>A0A6B3W3I3_9BACI</name>
<dbReference type="EMBL" id="JACEIO010000028">
    <property type="protein sequence ID" value="MBA4537798.1"/>
    <property type="molecule type" value="Genomic_DNA"/>
</dbReference>
<sequence length="80" mass="9292">MFLSFVKNLTLDASDNALLKFISHRKKKYIIEHREDKFGRGPHFHGADDLKGSPLEKGRYNQYPGHSPEDFVGYKTKDRP</sequence>
<evidence type="ECO:0000256" key="1">
    <source>
        <dbReference type="SAM" id="MobiDB-lite"/>
    </source>
</evidence>
<dbReference type="AlphaFoldDB" id="A0A6B3W3I3"/>
<protein>
    <recommendedName>
        <fullName evidence="2">HNH/Endo VII superfamily nuclease toxins domain-containing protein</fullName>
    </recommendedName>
</protein>
<evidence type="ECO:0000259" key="2">
    <source>
        <dbReference type="Pfam" id="PF15657"/>
    </source>
</evidence>
<evidence type="ECO:0000313" key="3">
    <source>
        <dbReference type="EMBL" id="MBA4537798.1"/>
    </source>
</evidence>
<reference evidence="3 6" key="2">
    <citation type="submission" date="2020-07" db="EMBL/GenBank/DDBJ databases">
        <authorList>
            <person name="Feng H."/>
        </authorList>
    </citation>
    <scope>NUCLEOTIDE SEQUENCE [LARGE SCALE GENOMIC DNA]</scope>
    <source>
        <strain evidence="6">s-12</strain>
        <strain evidence="3">S-12</strain>
    </source>
</reference>
<feature type="region of interest" description="Disordered" evidence="1">
    <location>
        <begin position="38"/>
        <end position="80"/>
    </location>
</feature>
<feature type="compositionally biased region" description="Basic and acidic residues" evidence="1">
    <location>
        <begin position="38"/>
        <end position="59"/>
    </location>
</feature>